<keyword evidence="5" id="KW-0560">Oxidoreductase</keyword>
<dbReference type="GO" id="GO:0046872">
    <property type="term" value="F:metal ion binding"/>
    <property type="evidence" value="ECO:0007669"/>
    <property type="project" value="InterPro"/>
</dbReference>
<evidence type="ECO:0000256" key="1">
    <source>
        <dbReference type="ARBA" id="ARBA00000813"/>
    </source>
</evidence>
<dbReference type="Gene3D" id="3.40.50.1970">
    <property type="match status" value="1"/>
</dbReference>
<evidence type="ECO:0000313" key="11">
    <source>
        <dbReference type="Proteomes" id="UP000501452"/>
    </source>
</evidence>
<evidence type="ECO:0000259" key="8">
    <source>
        <dbReference type="Pfam" id="PF00465"/>
    </source>
</evidence>
<comment type="similarity">
    <text evidence="2">Belongs to the iron-containing alcohol dehydrogenase family. Hydroxyacid-oxoacid transhydrogenase subfamily.</text>
</comment>
<dbReference type="RefSeq" id="WP_166179816.1">
    <property type="nucleotide sequence ID" value="NZ_CP045119.1"/>
</dbReference>
<dbReference type="KEGG" id="rub:GBA63_04615"/>
<dbReference type="InterPro" id="IPR039697">
    <property type="entry name" value="Alcohol_dehydrogenase_Fe"/>
</dbReference>
<reference evidence="10 11" key="1">
    <citation type="submission" date="2019-10" db="EMBL/GenBank/DDBJ databases">
        <title>Rubrobacter sp nov SCSIO 52090 isolated from a deep-sea sediment in the South China Sea.</title>
        <authorList>
            <person name="Chen R.W."/>
        </authorList>
    </citation>
    <scope>NUCLEOTIDE SEQUENCE [LARGE SCALE GENOMIC DNA]</scope>
    <source>
        <strain evidence="10 11">SCSIO 52909</strain>
    </source>
</reference>
<comment type="catalytic activity">
    <reaction evidence="1">
        <text>(S)-3-hydroxybutanoate + 2-oxoglutarate = (R)-2-hydroxyglutarate + acetoacetate</text>
        <dbReference type="Rhea" id="RHEA:23048"/>
        <dbReference type="ChEBI" id="CHEBI:11047"/>
        <dbReference type="ChEBI" id="CHEBI:13705"/>
        <dbReference type="ChEBI" id="CHEBI:15801"/>
        <dbReference type="ChEBI" id="CHEBI:16810"/>
        <dbReference type="EC" id="1.1.99.24"/>
    </reaction>
</comment>
<dbReference type="Proteomes" id="UP000501452">
    <property type="component" value="Chromosome"/>
</dbReference>
<evidence type="ECO:0000256" key="2">
    <source>
        <dbReference type="ARBA" id="ARBA00010005"/>
    </source>
</evidence>
<evidence type="ECO:0000313" key="10">
    <source>
        <dbReference type="EMBL" id="QIN85029.1"/>
    </source>
</evidence>
<evidence type="ECO:0000259" key="9">
    <source>
        <dbReference type="Pfam" id="PF25137"/>
    </source>
</evidence>
<evidence type="ECO:0000256" key="5">
    <source>
        <dbReference type="ARBA" id="ARBA00023002"/>
    </source>
</evidence>
<evidence type="ECO:0000256" key="3">
    <source>
        <dbReference type="ARBA" id="ARBA00013182"/>
    </source>
</evidence>
<feature type="domain" description="Fe-containing alcohol dehydrogenase-like C-terminal" evidence="9">
    <location>
        <begin position="224"/>
        <end position="411"/>
    </location>
</feature>
<proteinExistence type="inferred from homology"/>
<evidence type="ECO:0000256" key="6">
    <source>
        <dbReference type="ARBA" id="ARBA00049496"/>
    </source>
</evidence>
<dbReference type="Pfam" id="PF25137">
    <property type="entry name" value="ADH_Fe_C"/>
    <property type="match status" value="1"/>
</dbReference>
<dbReference type="InterPro" id="IPR056798">
    <property type="entry name" value="ADH_Fe_C"/>
</dbReference>
<dbReference type="AlphaFoldDB" id="A0A6G8QEW6"/>
<name>A0A6G8QEW6_9ACTN</name>
<sequence length="415" mass="44584">MEATPIKYGRGAAEEVGWEVRRLRMNRVMLVSDPGVIEAGITGRIVELIEAEGVEVEVWDRSRVEPTADSLQAAADFARDGEFDGFVAVGGGTSIDTAKVSDLIATHGGEIMDYVNAPVGDGKKPPSPLKPLLAVPTTAGTGAEATTVAILDIPEQKVKTGISHQYLRPDRGLVDPLLTMSMPPEVTSSCGLDVVCHAAESYLSKPYDARPKPDSPDDRPPYQGANPIADMWSGKALEFGGKYLRRAVKDGGDVEARGAMMLGASLAGVGFGSAGVHIPHACAYPIAGLKHEWQPPGYPDDHPFVPHGWSVIVTAPAAFRFTYDAMPERHDEVAELLAGEKIEKPDENTLPEILISLMKDIGAPSGVRELGYTEDDIDALVEGAMKQQRLLVGSPKDVTEEDLANILRESMENWR</sequence>
<dbReference type="InterPro" id="IPR042157">
    <property type="entry name" value="HOT"/>
</dbReference>
<feature type="domain" description="Alcohol dehydrogenase iron-type/glycerol dehydrogenase GldA" evidence="8">
    <location>
        <begin position="5"/>
        <end position="176"/>
    </location>
</feature>
<feature type="region of interest" description="Disordered" evidence="7">
    <location>
        <begin position="205"/>
        <end position="227"/>
    </location>
</feature>
<dbReference type="CDD" id="cd08190">
    <property type="entry name" value="HOT"/>
    <property type="match status" value="1"/>
</dbReference>
<keyword evidence="11" id="KW-1185">Reference proteome</keyword>
<dbReference type="FunFam" id="3.40.50.1970:FF:000003">
    <property type="entry name" value="Alcohol dehydrogenase, iron-containing"/>
    <property type="match status" value="1"/>
</dbReference>
<evidence type="ECO:0000256" key="4">
    <source>
        <dbReference type="ARBA" id="ARBA00022946"/>
    </source>
</evidence>
<accession>A0A6G8QEW6</accession>
<dbReference type="GO" id="GO:0047988">
    <property type="term" value="F:hydroxyacid-oxoacid transhydrogenase activity"/>
    <property type="evidence" value="ECO:0007669"/>
    <property type="project" value="UniProtKB-EC"/>
</dbReference>
<gene>
    <name evidence="10" type="ORF">GBA63_04615</name>
</gene>
<dbReference type="GO" id="GO:0004022">
    <property type="term" value="F:alcohol dehydrogenase (NAD+) activity"/>
    <property type="evidence" value="ECO:0007669"/>
    <property type="project" value="InterPro"/>
</dbReference>
<dbReference type="Gene3D" id="1.20.1090.10">
    <property type="entry name" value="Dehydroquinate synthase-like - alpha domain"/>
    <property type="match status" value="1"/>
</dbReference>
<dbReference type="PANTHER" id="PTHR11496:SF83">
    <property type="entry name" value="HYDROXYACID-OXOACID TRANSHYDROGENASE, MITOCHONDRIAL"/>
    <property type="match status" value="1"/>
</dbReference>
<dbReference type="SUPFAM" id="SSF56796">
    <property type="entry name" value="Dehydroquinate synthase-like"/>
    <property type="match status" value="1"/>
</dbReference>
<organism evidence="10 11">
    <name type="scientific">Rubrobacter tropicus</name>
    <dbReference type="NCBI Taxonomy" id="2653851"/>
    <lineage>
        <taxon>Bacteria</taxon>
        <taxon>Bacillati</taxon>
        <taxon>Actinomycetota</taxon>
        <taxon>Rubrobacteria</taxon>
        <taxon>Rubrobacterales</taxon>
        <taxon>Rubrobacteraceae</taxon>
        <taxon>Rubrobacter</taxon>
    </lineage>
</organism>
<dbReference type="EC" id="1.1.99.24" evidence="3"/>
<evidence type="ECO:0000256" key="7">
    <source>
        <dbReference type="SAM" id="MobiDB-lite"/>
    </source>
</evidence>
<dbReference type="EMBL" id="CP045119">
    <property type="protein sequence ID" value="QIN85029.1"/>
    <property type="molecule type" value="Genomic_DNA"/>
</dbReference>
<feature type="compositionally biased region" description="Basic and acidic residues" evidence="7">
    <location>
        <begin position="207"/>
        <end position="220"/>
    </location>
</feature>
<dbReference type="PANTHER" id="PTHR11496">
    <property type="entry name" value="ALCOHOL DEHYDROGENASE"/>
    <property type="match status" value="1"/>
</dbReference>
<dbReference type="InterPro" id="IPR001670">
    <property type="entry name" value="ADH_Fe/GldA"/>
</dbReference>
<comment type="catalytic activity">
    <reaction evidence="6">
        <text>4-hydroxybutanoate + 2-oxoglutarate = (R)-2-hydroxyglutarate + succinate semialdehyde</text>
        <dbReference type="Rhea" id="RHEA:24734"/>
        <dbReference type="ChEBI" id="CHEBI:15801"/>
        <dbReference type="ChEBI" id="CHEBI:16724"/>
        <dbReference type="ChEBI" id="CHEBI:16810"/>
        <dbReference type="ChEBI" id="CHEBI:57706"/>
        <dbReference type="EC" id="1.1.99.24"/>
    </reaction>
</comment>
<dbReference type="Pfam" id="PF00465">
    <property type="entry name" value="Fe-ADH"/>
    <property type="match status" value="1"/>
</dbReference>
<protein>
    <recommendedName>
        <fullName evidence="3">hydroxyacid-oxoacid transhydrogenase</fullName>
        <ecNumber evidence="3">1.1.99.24</ecNumber>
    </recommendedName>
</protein>
<keyword evidence="4" id="KW-0809">Transit peptide</keyword>